<protein>
    <submittedName>
        <fullName evidence="1">Uncharacterized protein</fullName>
    </submittedName>
</protein>
<evidence type="ECO:0000313" key="1">
    <source>
        <dbReference type="EMBL" id="APZ82701.1"/>
    </source>
</evidence>
<organismHost>
    <name type="scientific">Bacillus subtilis</name>
    <dbReference type="NCBI Taxonomy" id="1423"/>
</organismHost>
<keyword evidence="2" id="KW-1185">Reference proteome</keyword>
<organism evidence="1 2">
    <name type="scientific">Bacillus phage vB_BsuM-Goe3</name>
    <dbReference type="NCBI Taxonomy" id="1933063"/>
    <lineage>
        <taxon>Viruses</taxon>
        <taxon>Duplodnaviria</taxon>
        <taxon>Heunggongvirae</taxon>
        <taxon>Uroviricota</taxon>
        <taxon>Caudoviricetes</taxon>
        <taxon>Herelleviridae</taxon>
        <taxon>Bastillevirinae</taxon>
        <taxon>Grisebachstrassevirus</taxon>
        <taxon>Grisebachstrassevirus goe3</taxon>
    </lineage>
</organism>
<reference evidence="1" key="1">
    <citation type="journal article" date="2017" name="Viruses">
        <title>Characterization of Bacillus subtilis Viruses vB_BsuM-Goe2 and vB_BsuM-Goe3.</title>
        <authorList>
            <person name="Willms I.M."/>
            <person name="Hoppert M."/>
            <person name="Hertel R."/>
        </authorList>
    </citation>
    <scope>NUCLEOTIDE SEQUENCE [LARGE SCALE GENOMIC DNA]</scope>
</reference>
<dbReference type="Proteomes" id="UP000221795">
    <property type="component" value="Segment"/>
</dbReference>
<sequence>MTERYYTITEQIEMRIAEYKQKYYKDPTHVVMSLPVHSIMMNDLRYAFKDEIAPMGFRMKSYGKLPIIVLEVHDIILLVG</sequence>
<dbReference type="EMBL" id="KY368640">
    <property type="protein sequence ID" value="APZ82701.1"/>
    <property type="molecule type" value="Genomic_DNA"/>
</dbReference>
<accession>A0A217ERG2</accession>
<name>A0A217ERG2_BPGO3</name>
<proteinExistence type="predicted"/>
<evidence type="ECO:0000313" key="2">
    <source>
        <dbReference type="Proteomes" id="UP000221795"/>
    </source>
</evidence>
<gene>
    <name evidence="1" type="ORF">Goe3_c24000</name>
</gene>